<dbReference type="CDD" id="cd00067">
    <property type="entry name" value="GAL4"/>
    <property type="match status" value="1"/>
</dbReference>
<dbReference type="InterPro" id="IPR021858">
    <property type="entry name" value="Fun_TF"/>
</dbReference>
<dbReference type="PROSITE" id="PS50048">
    <property type="entry name" value="ZN2_CY6_FUNGAL_2"/>
    <property type="match status" value="1"/>
</dbReference>
<dbReference type="GO" id="GO:0000981">
    <property type="term" value="F:DNA-binding transcription factor activity, RNA polymerase II-specific"/>
    <property type="evidence" value="ECO:0007669"/>
    <property type="project" value="InterPro"/>
</dbReference>
<evidence type="ECO:0000256" key="2">
    <source>
        <dbReference type="SAM" id="MobiDB-lite"/>
    </source>
</evidence>
<keyword evidence="5" id="KW-1185">Reference proteome</keyword>
<dbReference type="PANTHER" id="PTHR38791:SF5">
    <property type="entry name" value="TRANSCRIPTION FACTOR DBAG-RELATED"/>
    <property type="match status" value="1"/>
</dbReference>
<reference evidence="4" key="2">
    <citation type="submission" date="2023-05" db="EMBL/GenBank/DDBJ databases">
        <authorList>
            <consortium name="Lawrence Berkeley National Laboratory"/>
            <person name="Steindorff A."/>
            <person name="Hensen N."/>
            <person name="Bonometti L."/>
            <person name="Westerberg I."/>
            <person name="Brannstrom I.O."/>
            <person name="Guillou S."/>
            <person name="Cros-Aarteil S."/>
            <person name="Calhoun S."/>
            <person name="Haridas S."/>
            <person name="Kuo A."/>
            <person name="Mondo S."/>
            <person name="Pangilinan J."/>
            <person name="Riley R."/>
            <person name="Labutti K."/>
            <person name="Andreopoulos B."/>
            <person name="Lipzen A."/>
            <person name="Chen C."/>
            <person name="Yanf M."/>
            <person name="Daum C."/>
            <person name="Ng V."/>
            <person name="Clum A."/>
            <person name="Ohm R."/>
            <person name="Martin F."/>
            <person name="Silar P."/>
            <person name="Natvig D."/>
            <person name="Lalanne C."/>
            <person name="Gautier V."/>
            <person name="Ament-Velasquez S.L."/>
            <person name="Kruys A."/>
            <person name="Hutchinson M.I."/>
            <person name="Powell A.J."/>
            <person name="Barry K."/>
            <person name="Miller A.N."/>
            <person name="Grigoriev I.V."/>
            <person name="Debuchy R."/>
            <person name="Gladieux P."/>
            <person name="Thoren M.H."/>
            <person name="Johannesson H."/>
        </authorList>
    </citation>
    <scope>NUCLEOTIDE SEQUENCE</scope>
    <source>
        <strain evidence="4">CBS 757.83</strain>
    </source>
</reference>
<name>A0AAN6T6M4_9PEZI</name>
<dbReference type="InterPro" id="IPR036864">
    <property type="entry name" value="Zn2-C6_fun-type_DNA-bd_sf"/>
</dbReference>
<sequence>MVYCGKPSKGCSNCRERKIRCDQREPGCGQCDKRQQKCPGYRNLVDLMFRDESSHVIKKAKARARKKATNLGLSQPATPSDSEGRLSVTPEPRSRQLSVIVPPTPLSVDSAGRDSEQPDDTLMSPESGNWPMTPPMAQLYSLAPTCQEDGFAYFFSRYVTAEEMPSHQRFDFLPEVWKPSSSATNAQIDGVLASMTAVGLMGLASTSQSPGLMDAARKSYGTALRLINHALQDPAEAVKDSTMLSILILGVFEMMAENTQRTMTVEAFQEHVKGAEALAVMRGAAQFKTRAGRRMFSMLCQRVIISCVQRNEPMPDSLIELWHQMCQTAKAEHPSRRFMPLLFQVLQVRSDIHSGFLSDPETVVDRLLAIDQDLEDLTNQLPPSWKHRAFEVKMYHPAVFGGFCHLYASHHHANVWNHILTTRILLLETVLSKISQNLAGFCPTLDSARYLEEYRKARRKLKHMVRDIVASVPQQLGLMNPADGSIDSADGDSAPISTVEIRETPSPPTSPSSRSSDSASAVYSPLSATNEPPRAGHYHLHYHHHQYASGLTILDVTKARDAGEDEAERYMLLVSAARSVVWPLFVVGMSTACTADMRAYVVERLRTLYMETGIRQADAVARLLEEHEMVGDVLEPDEVVADGVADGVDWLNLQLKGAGQQHDEMPIMGHEYGLGLLHPMSVPEVKLEFDMAWV</sequence>
<feature type="region of interest" description="Disordered" evidence="2">
    <location>
        <begin position="63"/>
        <end position="130"/>
    </location>
</feature>
<dbReference type="InterPro" id="IPR053175">
    <property type="entry name" value="DHMBA_Reg_Transcription_Factor"/>
</dbReference>
<dbReference type="PROSITE" id="PS00463">
    <property type="entry name" value="ZN2_CY6_FUNGAL_1"/>
    <property type="match status" value="1"/>
</dbReference>
<dbReference type="GO" id="GO:0008270">
    <property type="term" value="F:zinc ion binding"/>
    <property type="evidence" value="ECO:0007669"/>
    <property type="project" value="InterPro"/>
</dbReference>
<comment type="caution">
    <text evidence="4">The sequence shown here is derived from an EMBL/GenBank/DDBJ whole genome shotgun (WGS) entry which is preliminary data.</text>
</comment>
<evidence type="ECO:0000313" key="4">
    <source>
        <dbReference type="EMBL" id="KAK4106738.1"/>
    </source>
</evidence>
<dbReference type="SMART" id="SM00066">
    <property type="entry name" value="GAL4"/>
    <property type="match status" value="1"/>
</dbReference>
<dbReference type="EMBL" id="MU863624">
    <property type="protein sequence ID" value="KAK4106738.1"/>
    <property type="molecule type" value="Genomic_DNA"/>
</dbReference>
<dbReference type="AlphaFoldDB" id="A0AAN6T6M4"/>
<accession>A0AAN6T6M4</accession>
<organism evidence="4 5">
    <name type="scientific">Parathielavia hyrcaniae</name>
    <dbReference type="NCBI Taxonomy" id="113614"/>
    <lineage>
        <taxon>Eukaryota</taxon>
        <taxon>Fungi</taxon>
        <taxon>Dikarya</taxon>
        <taxon>Ascomycota</taxon>
        <taxon>Pezizomycotina</taxon>
        <taxon>Sordariomycetes</taxon>
        <taxon>Sordariomycetidae</taxon>
        <taxon>Sordariales</taxon>
        <taxon>Chaetomiaceae</taxon>
        <taxon>Parathielavia</taxon>
    </lineage>
</organism>
<feature type="compositionally biased region" description="Polar residues" evidence="2">
    <location>
        <begin position="71"/>
        <end position="81"/>
    </location>
</feature>
<dbReference type="Gene3D" id="4.10.240.10">
    <property type="entry name" value="Zn(2)-C6 fungal-type DNA-binding domain"/>
    <property type="match status" value="1"/>
</dbReference>
<dbReference type="Pfam" id="PF11951">
    <property type="entry name" value="Fungal_trans_2"/>
    <property type="match status" value="1"/>
</dbReference>
<evidence type="ECO:0000313" key="5">
    <source>
        <dbReference type="Proteomes" id="UP001305647"/>
    </source>
</evidence>
<dbReference type="InterPro" id="IPR001138">
    <property type="entry name" value="Zn2Cys6_DnaBD"/>
</dbReference>
<evidence type="ECO:0000256" key="1">
    <source>
        <dbReference type="ARBA" id="ARBA00023242"/>
    </source>
</evidence>
<dbReference type="Pfam" id="PF00172">
    <property type="entry name" value="Zn_clus"/>
    <property type="match status" value="1"/>
</dbReference>
<feature type="region of interest" description="Disordered" evidence="2">
    <location>
        <begin position="499"/>
        <end position="528"/>
    </location>
</feature>
<proteinExistence type="predicted"/>
<gene>
    <name evidence="4" type="ORF">N658DRAFT_414728</name>
</gene>
<dbReference type="PANTHER" id="PTHR38791">
    <property type="entry name" value="ZN(II)2CYS6 TRANSCRIPTION FACTOR (EUROFUNG)-RELATED-RELATED"/>
    <property type="match status" value="1"/>
</dbReference>
<reference evidence="4" key="1">
    <citation type="journal article" date="2023" name="Mol. Phylogenet. Evol.">
        <title>Genome-scale phylogeny and comparative genomics of the fungal order Sordariales.</title>
        <authorList>
            <person name="Hensen N."/>
            <person name="Bonometti L."/>
            <person name="Westerberg I."/>
            <person name="Brannstrom I.O."/>
            <person name="Guillou S."/>
            <person name="Cros-Aarteil S."/>
            <person name="Calhoun S."/>
            <person name="Haridas S."/>
            <person name="Kuo A."/>
            <person name="Mondo S."/>
            <person name="Pangilinan J."/>
            <person name="Riley R."/>
            <person name="LaButti K."/>
            <person name="Andreopoulos B."/>
            <person name="Lipzen A."/>
            <person name="Chen C."/>
            <person name="Yan M."/>
            <person name="Daum C."/>
            <person name="Ng V."/>
            <person name="Clum A."/>
            <person name="Steindorff A."/>
            <person name="Ohm R.A."/>
            <person name="Martin F."/>
            <person name="Silar P."/>
            <person name="Natvig D.O."/>
            <person name="Lalanne C."/>
            <person name="Gautier V."/>
            <person name="Ament-Velasquez S.L."/>
            <person name="Kruys A."/>
            <person name="Hutchinson M.I."/>
            <person name="Powell A.J."/>
            <person name="Barry K."/>
            <person name="Miller A.N."/>
            <person name="Grigoriev I.V."/>
            <person name="Debuchy R."/>
            <person name="Gladieux P."/>
            <person name="Hiltunen Thoren M."/>
            <person name="Johannesson H."/>
        </authorList>
    </citation>
    <scope>NUCLEOTIDE SEQUENCE</scope>
    <source>
        <strain evidence="4">CBS 757.83</strain>
    </source>
</reference>
<evidence type="ECO:0000259" key="3">
    <source>
        <dbReference type="PROSITE" id="PS50048"/>
    </source>
</evidence>
<feature type="compositionally biased region" description="Low complexity" evidence="2">
    <location>
        <begin position="511"/>
        <end position="527"/>
    </location>
</feature>
<dbReference type="SUPFAM" id="SSF57701">
    <property type="entry name" value="Zn2/Cys6 DNA-binding domain"/>
    <property type="match status" value="1"/>
</dbReference>
<feature type="domain" description="Zn(2)-C6 fungal-type" evidence="3">
    <location>
        <begin position="10"/>
        <end position="38"/>
    </location>
</feature>
<protein>
    <recommendedName>
        <fullName evidence="3">Zn(2)-C6 fungal-type domain-containing protein</fullName>
    </recommendedName>
</protein>
<keyword evidence="1" id="KW-0539">Nucleus</keyword>
<dbReference type="Proteomes" id="UP001305647">
    <property type="component" value="Unassembled WGS sequence"/>
</dbReference>